<name>A0ACC3SFL9_9PEZI</name>
<dbReference type="EMBL" id="JAMKPW020000013">
    <property type="protein sequence ID" value="KAK8211519.1"/>
    <property type="molecule type" value="Genomic_DNA"/>
</dbReference>
<comment type="caution">
    <text evidence="1">The sequence shown here is derived from an EMBL/GenBank/DDBJ whole genome shotgun (WGS) entry which is preliminary data.</text>
</comment>
<keyword evidence="2" id="KW-1185">Reference proteome</keyword>
<proteinExistence type="predicted"/>
<accession>A0ACC3SFL9</accession>
<protein>
    <submittedName>
        <fullName evidence="1">Uncharacterized protein</fullName>
    </submittedName>
</protein>
<evidence type="ECO:0000313" key="2">
    <source>
        <dbReference type="Proteomes" id="UP001320706"/>
    </source>
</evidence>
<sequence>MVDYYDKYDDLIETRLETEKPSEVNVKPSLSSDGKASAIVLTRRCTRLNDENGAIIYKRIPGTQVMQIYSKELIEALQGIVDVRTVGAAGQESLRLREPFEQVVRNLSSLQQKASQSENQTLKEQFELLSGVLHELYPKLERERALHGGSPAHYAEEEQDHLGCCRSCRESRVEAKRVAVASQSEEATFSGYYRINADTERLTDHQYMLFTNRVPAFYFQDREWVIVNIAQLIDYTPSDEGFRRLVRPEGHSEIIEALIKTRKVAGVRKIEERYDKISSAQTHGEAATPFNADLVAGKGNGLIILLHGAPGVGKTSTAECVAEMTNLPLYPITCGDIGIEAKEVEDNLRKHFELAQLWNAVVLLDEADVFLQARNVDSSSLRRNSLVSVFPRVLEYYEGILILTTNRVGDFDEAFTSRIHVMLHYPELRETAIQKIWKDMRERLEDICPDIILTEPAETYIMESKEVQKTRWNGRQVRNAFQTAITLAEYEATKGTKDKDQKIKGPEKQRVDASVRIFYTSQPRSSSPCRLGHESDEFVRKSFGTSKIPYIIGVALGQLCLPGVGCRICESTSLIIVCISNAWYAVRSR</sequence>
<organism evidence="1 2">
    <name type="scientific">Zalaria obscura</name>
    <dbReference type="NCBI Taxonomy" id="2024903"/>
    <lineage>
        <taxon>Eukaryota</taxon>
        <taxon>Fungi</taxon>
        <taxon>Dikarya</taxon>
        <taxon>Ascomycota</taxon>
        <taxon>Pezizomycotina</taxon>
        <taxon>Dothideomycetes</taxon>
        <taxon>Dothideomycetidae</taxon>
        <taxon>Dothideales</taxon>
        <taxon>Zalariaceae</taxon>
        <taxon>Zalaria</taxon>
    </lineage>
</organism>
<gene>
    <name evidence="1" type="ORF">M8818_003172</name>
</gene>
<evidence type="ECO:0000313" key="1">
    <source>
        <dbReference type="EMBL" id="KAK8211519.1"/>
    </source>
</evidence>
<reference evidence="1" key="1">
    <citation type="submission" date="2024-02" db="EMBL/GenBank/DDBJ databases">
        <title>Metagenome Assembled Genome of Zalaria obscura JY119.</title>
        <authorList>
            <person name="Vighnesh L."/>
            <person name="Jagadeeshwari U."/>
            <person name="Venkata Ramana C."/>
            <person name="Sasikala C."/>
        </authorList>
    </citation>
    <scope>NUCLEOTIDE SEQUENCE</scope>
    <source>
        <strain evidence="1">JY119</strain>
    </source>
</reference>
<dbReference type="Proteomes" id="UP001320706">
    <property type="component" value="Unassembled WGS sequence"/>
</dbReference>